<dbReference type="PROSITE" id="PS00237">
    <property type="entry name" value="G_PROTEIN_RECEP_F1_1"/>
    <property type="match status" value="1"/>
</dbReference>
<keyword evidence="3 10" id="KW-0812">Transmembrane</keyword>
<dbReference type="InterPro" id="IPR017978">
    <property type="entry name" value="GPCR_3_C"/>
</dbReference>
<feature type="transmembrane region" description="Helical" evidence="11">
    <location>
        <begin position="274"/>
        <end position="296"/>
    </location>
</feature>
<evidence type="ECO:0000259" key="12">
    <source>
        <dbReference type="PROSITE" id="PS50259"/>
    </source>
</evidence>
<feature type="transmembrane region" description="Helical" evidence="11">
    <location>
        <begin position="791"/>
        <end position="810"/>
    </location>
</feature>
<gene>
    <name evidence="14" type="ORF">GEV33_006235</name>
</gene>
<evidence type="ECO:0000256" key="10">
    <source>
        <dbReference type="RuleBase" id="RU000688"/>
    </source>
</evidence>
<organism evidence="14 15">
    <name type="scientific">Tenebrio molitor</name>
    <name type="common">Yellow mealworm beetle</name>
    <dbReference type="NCBI Taxonomy" id="7067"/>
    <lineage>
        <taxon>Eukaryota</taxon>
        <taxon>Metazoa</taxon>
        <taxon>Ecdysozoa</taxon>
        <taxon>Arthropoda</taxon>
        <taxon>Hexapoda</taxon>
        <taxon>Insecta</taxon>
        <taxon>Pterygota</taxon>
        <taxon>Neoptera</taxon>
        <taxon>Endopterygota</taxon>
        <taxon>Coleoptera</taxon>
        <taxon>Polyphaga</taxon>
        <taxon>Cucujiformia</taxon>
        <taxon>Tenebrionidae</taxon>
        <taxon>Tenebrio</taxon>
    </lineage>
</organism>
<dbReference type="Pfam" id="PF00001">
    <property type="entry name" value="7tm_1"/>
    <property type="match status" value="1"/>
</dbReference>
<evidence type="ECO:0000256" key="7">
    <source>
        <dbReference type="ARBA" id="ARBA00023170"/>
    </source>
</evidence>
<keyword evidence="5 10" id="KW-0297">G-protein coupled receptor</keyword>
<dbReference type="PANTHER" id="PTHR10519:SF46">
    <property type="entry name" value="METABOTROPIC GABA-B RECEPTOR SUBTYPE 3, ISOFORM A"/>
    <property type="match status" value="1"/>
</dbReference>
<accession>A0A8J6HKZ9</accession>
<feature type="transmembrane region" description="Helical" evidence="11">
    <location>
        <begin position="739"/>
        <end position="757"/>
    </location>
</feature>
<evidence type="ECO:0000313" key="14">
    <source>
        <dbReference type="EMBL" id="KAH0816555.1"/>
    </source>
</evidence>
<keyword evidence="9 10" id="KW-0807">Transducer</keyword>
<dbReference type="InterPro" id="IPR000276">
    <property type="entry name" value="GPCR_Rhodpsn"/>
</dbReference>
<keyword evidence="4 11" id="KW-1133">Transmembrane helix</keyword>
<comment type="subcellular location">
    <subcellularLocation>
        <location evidence="1">Membrane</location>
        <topology evidence="1">Multi-pass membrane protein</topology>
    </subcellularLocation>
</comment>
<keyword evidence="7 10" id="KW-0675">Receptor</keyword>
<keyword evidence="15" id="KW-1185">Reference proteome</keyword>
<sequence length="949" mass="108407">MFLIGLQILDGHIRDIAVFDSDRGELDFECKACHPVNWWNSQTPIAQRILKVSLITIPQSLFYSVIFVSAVGILFSVFFLYFNLHFRRMKTVKLSSPKLNNVAVVGCILVYLSVILLGFDTSTMNKYVDELCTVRVYLLSSGFSLVFGSMFAKTYRVHRIFASYGGPSKVKDMLLKDKQLIGLILIPLIIDAIILALWVMIDPMERQLYNLTLEINSEDRGVVYQPQVQMCRSQNTSGWFIAIYGYKGLILIMGVFMAWETRHVKVQALNDSQYIGICVYSAVFSAIITVLTSFINEYVVFSYLARTISILTSTTLTLFLLFLPKLKSVFDRHNSQDPVMQSMGLKIECNTRRFIINDPKEQTLRLEIQNKVYKCELAALDLEIARLENLLRLSRTPSDDDGVYTISNNPEICVQKEERGSWPNSIAKIHNEFFSENKLNNQNRSIFQGMRCFFSNNILVSLDTVNSLVHNQFLRFDVVEPKHQSNPEFHNEAASAEMKSLARAKSEFDVNRVKSRRWIKFVRVEGGAMENSSKEMCVNKSGGLDMWSYVQQNRGVQQQPLEMAIPLTVVNVLIFVSGLLGNTAVCIVIIKHRSLHTATNYYLFNLAISDLTLLIFGLPNDVALYWHQYPWTLGDGFCKLRALLSEMASYVSVLTIVAFSTERYLAICYPLYLHTMSGLKRAIRIIACLWLVAFFSALPFSLYTQVDYLSYPPNSTNILLESAFCGMLSQPDWIPMTEISTLVFFIIPMLAIAVQYTKMGLEISKTTKKTFGKGLKGSVHRDSRKTQANRSVIRMLSAVVIAFFVCWAPFHAQRLLVIYGSDYTEINTWMFFITGILYYFSSTLNPILYNVMSDRMRNAFKEVLCGVKQKRNIKRNSTFRDTYSRSYNIRIQKSPSRIETIIDEIDEDKVNLMNKEIVSVSIPETGSTLIYEIHYKTKEADSCNSETPI</sequence>
<name>A0A8J6HKZ9_TENMO</name>
<dbReference type="EMBL" id="JABDTM020021370">
    <property type="protein sequence ID" value="KAH0816555.1"/>
    <property type="molecule type" value="Genomic_DNA"/>
</dbReference>
<evidence type="ECO:0000259" key="13">
    <source>
        <dbReference type="PROSITE" id="PS50262"/>
    </source>
</evidence>
<dbReference type="InterPro" id="IPR017452">
    <property type="entry name" value="GPCR_Rhodpsn_7TM"/>
</dbReference>
<evidence type="ECO:0000256" key="4">
    <source>
        <dbReference type="ARBA" id="ARBA00022989"/>
    </source>
</evidence>
<dbReference type="SUPFAM" id="SSF81321">
    <property type="entry name" value="Family A G protein-coupled receptor-like"/>
    <property type="match status" value="1"/>
</dbReference>
<protein>
    <submittedName>
        <fullName evidence="14">Uncharacterized protein</fullName>
    </submittedName>
</protein>
<feature type="domain" description="G-protein coupled receptors family 3 profile" evidence="12">
    <location>
        <begin position="61"/>
        <end position="332"/>
    </location>
</feature>
<evidence type="ECO:0000256" key="3">
    <source>
        <dbReference type="ARBA" id="ARBA00022692"/>
    </source>
</evidence>
<feature type="transmembrane region" description="Helical" evidence="11">
    <location>
        <begin position="563"/>
        <end position="590"/>
    </location>
</feature>
<feature type="transmembrane region" description="Helical" evidence="11">
    <location>
        <begin position="830"/>
        <end position="851"/>
    </location>
</feature>
<dbReference type="CDD" id="cd15134">
    <property type="entry name" value="7tmA_capaR"/>
    <property type="match status" value="1"/>
</dbReference>
<evidence type="ECO:0000256" key="8">
    <source>
        <dbReference type="ARBA" id="ARBA00023180"/>
    </source>
</evidence>
<evidence type="ECO:0000313" key="15">
    <source>
        <dbReference type="Proteomes" id="UP000719412"/>
    </source>
</evidence>
<evidence type="ECO:0000256" key="11">
    <source>
        <dbReference type="SAM" id="Phobius"/>
    </source>
</evidence>
<keyword evidence="6 11" id="KW-0472">Membrane</keyword>
<dbReference type="PROSITE" id="PS50262">
    <property type="entry name" value="G_PROTEIN_RECEP_F1_2"/>
    <property type="match status" value="1"/>
</dbReference>
<dbReference type="GO" id="GO:0038039">
    <property type="term" value="C:G protein-coupled receptor heterodimeric complex"/>
    <property type="evidence" value="ECO:0007669"/>
    <property type="project" value="TreeGrafter"/>
</dbReference>
<feature type="transmembrane region" description="Helical" evidence="11">
    <location>
        <begin position="647"/>
        <end position="673"/>
    </location>
</feature>
<feature type="transmembrane region" description="Helical" evidence="11">
    <location>
        <begin position="685"/>
        <end position="703"/>
    </location>
</feature>
<dbReference type="GO" id="GO:0007214">
    <property type="term" value="P:gamma-aminobutyric acid signaling pathway"/>
    <property type="evidence" value="ECO:0007669"/>
    <property type="project" value="TreeGrafter"/>
</dbReference>
<evidence type="ECO:0000256" key="1">
    <source>
        <dbReference type="ARBA" id="ARBA00004141"/>
    </source>
</evidence>
<evidence type="ECO:0000256" key="2">
    <source>
        <dbReference type="ARBA" id="ARBA00010663"/>
    </source>
</evidence>
<dbReference type="InterPro" id="IPR002455">
    <property type="entry name" value="GPCR3_GABA-B"/>
</dbReference>
<evidence type="ECO:0000256" key="5">
    <source>
        <dbReference type="ARBA" id="ARBA00023040"/>
    </source>
</evidence>
<reference evidence="14" key="2">
    <citation type="submission" date="2021-08" db="EMBL/GenBank/DDBJ databases">
        <authorList>
            <person name="Eriksson T."/>
        </authorList>
    </citation>
    <scope>NUCLEOTIDE SEQUENCE</scope>
    <source>
        <strain evidence="14">Stoneville</strain>
        <tissue evidence="14">Whole head</tissue>
    </source>
</reference>
<keyword evidence="8" id="KW-0325">Glycoprotein</keyword>
<comment type="similarity">
    <text evidence="2 10">Belongs to the G-protein coupled receptor 1 family.</text>
</comment>
<dbReference type="PANTHER" id="PTHR10519">
    <property type="entry name" value="GABA-B RECEPTOR"/>
    <property type="match status" value="1"/>
</dbReference>
<evidence type="ECO:0000256" key="6">
    <source>
        <dbReference type="ARBA" id="ARBA00023136"/>
    </source>
</evidence>
<feature type="transmembrane region" description="Helical" evidence="11">
    <location>
        <begin position="61"/>
        <end position="82"/>
    </location>
</feature>
<proteinExistence type="inferred from homology"/>
<feature type="transmembrane region" description="Helical" evidence="11">
    <location>
        <begin position="180"/>
        <end position="201"/>
    </location>
</feature>
<feature type="transmembrane region" description="Helical" evidence="11">
    <location>
        <begin position="303"/>
        <end position="323"/>
    </location>
</feature>
<feature type="transmembrane region" description="Helical" evidence="11">
    <location>
        <begin position="102"/>
        <end position="119"/>
    </location>
</feature>
<feature type="transmembrane region" description="Helical" evidence="11">
    <location>
        <begin position="239"/>
        <end position="259"/>
    </location>
</feature>
<evidence type="ECO:0000256" key="9">
    <source>
        <dbReference type="ARBA" id="ARBA00023224"/>
    </source>
</evidence>
<dbReference type="CDD" id="cd15047">
    <property type="entry name" value="7tmC_GABA-B-like"/>
    <property type="match status" value="1"/>
</dbReference>
<feature type="transmembrane region" description="Helical" evidence="11">
    <location>
        <begin position="602"/>
        <end position="627"/>
    </location>
</feature>
<dbReference type="AlphaFoldDB" id="A0A8J6HKZ9"/>
<dbReference type="PRINTS" id="PR00237">
    <property type="entry name" value="GPCRRHODOPSN"/>
</dbReference>
<dbReference type="GO" id="GO:0004965">
    <property type="term" value="F:G protein-coupled GABA receptor activity"/>
    <property type="evidence" value="ECO:0007669"/>
    <property type="project" value="InterPro"/>
</dbReference>
<dbReference type="Gene3D" id="1.20.1070.10">
    <property type="entry name" value="Rhodopsin 7-helix transmembrane proteins"/>
    <property type="match status" value="1"/>
</dbReference>
<dbReference type="Pfam" id="PF00003">
    <property type="entry name" value="7tm_3"/>
    <property type="match status" value="1"/>
</dbReference>
<dbReference type="PROSITE" id="PS50259">
    <property type="entry name" value="G_PROTEIN_RECEP_F3_4"/>
    <property type="match status" value="1"/>
</dbReference>
<comment type="caution">
    <text evidence="14">The sequence shown here is derived from an EMBL/GenBank/DDBJ whole genome shotgun (WGS) entry which is preliminary data.</text>
</comment>
<reference evidence="14" key="1">
    <citation type="journal article" date="2020" name="J Insects Food Feed">
        <title>The yellow mealworm (Tenebrio molitor) genome: a resource for the emerging insects as food and feed industry.</title>
        <authorList>
            <person name="Eriksson T."/>
            <person name="Andere A."/>
            <person name="Kelstrup H."/>
            <person name="Emery V."/>
            <person name="Picard C."/>
        </authorList>
    </citation>
    <scope>NUCLEOTIDE SEQUENCE</scope>
    <source>
        <strain evidence="14">Stoneville</strain>
        <tissue evidence="14">Whole head</tissue>
    </source>
</reference>
<dbReference type="SMART" id="SM01381">
    <property type="entry name" value="7TM_GPCR_Srsx"/>
    <property type="match status" value="1"/>
</dbReference>
<feature type="domain" description="G-protein coupled receptors family 1 profile" evidence="13">
    <location>
        <begin position="581"/>
        <end position="849"/>
    </location>
</feature>
<dbReference type="Proteomes" id="UP000719412">
    <property type="component" value="Unassembled WGS sequence"/>
</dbReference>